<evidence type="ECO:0000256" key="1">
    <source>
        <dbReference type="ARBA" id="ARBA00008270"/>
    </source>
</evidence>
<dbReference type="InterPro" id="IPR003719">
    <property type="entry name" value="Phenazine_PhzF-like"/>
</dbReference>
<reference evidence="3 4" key="1">
    <citation type="submission" date="2015-03" db="EMBL/GenBank/DDBJ databases">
        <title>Genome sequencing of Methylobacterium tarhaniae DSM 25844.</title>
        <authorList>
            <person name="Chaudhry V."/>
            <person name="Patil P.B."/>
        </authorList>
    </citation>
    <scope>NUCLEOTIDE SEQUENCE [LARGE SCALE GENOMIC DNA]</scope>
    <source>
        <strain evidence="3 4">DSM 25844</strain>
    </source>
</reference>
<feature type="active site" evidence="2">
    <location>
        <position position="45"/>
    </location>
</feature>
<dbReference type="PANTHER" id="PTHR13774:SF32">
    <property type="entry name" value="ANTISENSE-ENHANCING SEQUENCE 1"/>
    <property type="match status" value="1"/>
</dbReference>
<name>A0A0J6VE86_9HYPH</name>
<dbReference type="PANTHER" id="PTHR13774">
    <property type="entry name" value="PHENAZINE BIOSYNTHESIS PROTEIN"/>
    <property type="match status" value="1"/>
</dbReference>
<evidence type="ECO:0000313" key="4">
    <source>
        <dbReference type="Proteomes" id="UP000036449"/>
    </source>
</evidence>
<dbReference type="EMBL" id="LABZ01000134">
    <property type="protein sequence ID" value="KMO37381.1"/>
    <property type="molecule type" value="Genomic_DNA"/>
</dbReference>
<evidence type="ECO:0000313" key="3">
    <source>
        <dbReference type="EMBL" id="KMO37381.1"/>
    </source>
</evidence>
<dbReference type="RefSeq" id="WP_048452511.1">
    <property type="nucleotide sequence ID" value="NZ_LABZ01000134.1"/>
</dbReference>
<dbReference type="PIRSF" id="PIRSF016184">
    <property type="entry name" value="PhzC_PhzF"/>
    <property type="match status" value="1"/>
</dbReference>
<dbReference type="OrthoDB" id="9788221at2"/>
<protein>
    <submittedName>
        <fullName evidence="3">Phenazine biosynthesis protein PhzF</fullName>
    </submittedName>
</protein>
<sequence length="287" mass="30657">MTARFALVDVFHDGPFTGNPLAVVSGADLDTATMQAMARWFNLSETAFLLPPTHPEADYRVRIFTLAHELPFAGHPTLGACHAWLALGGTPRQAGRIVQECGAGLVPIRQNGDRLAFAAPPLLREGPVEEATLRDLLAVLRVDRERIVEARWADNGPGWVGVMLASADEVLAVEPIRRHEGRIDIGLVGAHAPGGDVAWEIRTLFSDGAGALVEDPVTGSFNAAVAGWLRETGRATGPYVAAQGTRLGRRGQIFVDYDGADWIGGRTLTVAEGTLPVDLASRQAQFA</sequence>
<comment type="caution">
    <text evidence="3">The sequence shown here is derived from an EMBL/GenBank/DDBJ whole genome shotgun (WGS) entry which is preliminary data.</text>
</comment>
<dbReference type="Gene3D" id="3.10.310.10">
    <property type="entry name" value="Diaminopimelate Epimerase, Chain A, domain 1"/>
    <property type="match status" value="2"/>
</dbReference>
<dbReference type="PATRIC" id="fig|1187852.3.peg.1260"/>
<evidence type="ECO:0000256" key="2">
    <source>
        <dbReference type="PIRSR" id="PIRSR016184-1"/>
    </source>
</evidence>
<organism evidence="3 4">
    <name type="scientific">Methylobacterium tarhaniae</name>
    <dbReference type="NCBI Taxonomy" id="1187852"/>
    <lineage>
        <taxon>Bacteria</taxon>
        <taxon>Pseudomonadati</taxon>
        <taxon>Pseudomonadota</taxon>
        <taxon>Alphaproteobacteria</taxon>
        <taxon>Hyphomicrobiales</taxon>
        <taxon>Methylobacteriaceae</taxon>
        <taxon>Methylobacterium</taxon>
    </lineage>
</organism>
<dbReference type="SUPFAM" id="SSF54506">
    <property type="entry name" value="Diaminopimelate epimerase-like"/>
    <property type="match status" value="1"/>
</dbReference>
<comment type="similarity">
    <text evidence="1">Belongs to the PhzF family.</text>
</comment>
<proteinExistence type="inferred from homology"/>
<keyword evidence="4" id="KW-1185">Reference proteome</keyword>
<dbReference type="Proteomes" id="UP000036449">
    <property type="component" value="Unassembled WGS sequence"/>
</dbReference>
<accession>A0A0J6VE86</accession>
<dbReference type="AlphaFoldDB" id="A0A0J6VE86"/>
<dbReference type="Pfam" id="PF02567">
    <property type="entry name" value="PhzC-PhzF"/>
    <property type="match status" value="1"/>
</dbReference>
<dbReference type="GO" id="GO:0005737">
    <property type="term" value="C:cytoplasm"/>
    <property type="evidence" value="ECO:0007669"/>
    <property type="project" value="TreeGrafter"/>
</dbReference>
<gene>
    <name evidence="3" type="ORF">VQ03_19290</name>
</gene>
<dbReference type="NCBIfam" id="TIGR00654">
    <property type="entry name" value="PhzF_family"/>
    <property type="match status" value="1"/>
</dbReference>
<dbReference type="GO" id="GO:0016853">
    <property type="term" value="F:isomerase activity"/>
    <property type="evidence" value="ECO:0007669"/>
    <property type="project" value="TreeGrafter"/>
</dbReference>